<proteinExistence type="predicted"/>
<dbReference type="AlphaFoldDB" id="A0A402BIZ4"/>
<protein>
    <recommendedName>
        <fullName evidence="2">F5/8 type C domain-containing protein</fullName>
    </recommendedName>
</protein>
<feature type="domain" description="F5/8 type C" evidence="2">
    <location>
        <begin position="362"/>
        <end position="501"/>
    </location>
</feature>
<keyword evidence="1" id="KW-0812">Transmembrane</keyword>
<dbReference type="Gene3D" id="2.60.120.260">
    <property type="entry name" value="Galactose-binding domain-like"/>
    <property type="match status" value="1"/>
</dbReference>
<keyword evidence="1" id="KW-1133">Transmembrane helix</keyword>
<sequence length="501" mass="53605">MNEHAHQRMQGTFKKSFILLLAFAMIMLVTLQFNHIRASASGRDPLTWPFASTSIWNMPIGDQAQYAPANIPRAANATPDPDWLITTTSSDPVRPIYQPGSFGPGRCSGTTGEGSSTTYFPDNVIVPDATSNPYSTPNNAAAIVQPDGHTLVQVEPLARCSAGGNVYGYQACGWASRQDLKDDGLCGGHFGSGLSSIGGMVRLSELQASGDNTIPHALQLEIWDNYLYACNGTVNGFRWPASRADSGACDSNNAGHYKGNNPNVLQGSLLALPTNATPESLGITTDVGRKLFTALQNYGGYIVDDTGWDDVQVGVQSGVEKQYDFDGNSGYHNDIVNLFSALQVITNNSENNIGGGGTLRAPMAPDFSSDSGNGALDRTGWSAKGTSSNNLLSPLDGEAATRWTTEAPQTNNQYYQIDMGQNHDISQVVLDSTQSPGDYPRQYILFLSTSNNTWGNAVASGSGDGPILTLSFSTQSARYITIQQTGSAANWWSIHELNVYP</sequence>
<dbReference type="SUPFAM" id="SSF49785">
    <property type="entry name" value="Galactose-binding domain-like"/>
    <property type="match status" value="1"/>
</dbReference>
<dbReference type="InterPro" id="IPR008979">
    <property type="entry name" value="Galactose-bd-like_sf"/>
</dbReference>
<keyword evidence="1" id="KW-0472">Membrane</keyword>
<name>A0A402BIZ4_9CHLR</name>
<evidence type="ECO:0000313" key="3">
    <source>
        <dbReference type="EMBL" id="GCE31306.1"/>
    </source>
</evidence>
<dbReference type="OrthoDB" id="503398at2"/>
<dbReference type="PROSITE" id="PS50022">
    <property type="entry name" value="FA58C_3"/>
    <property type="match status" value="1"/>
</dbReference>
<evidence type="ECO:0000313" key="4">
    <source>
        <dbReference type="Proteomes" id="UP000287171"/>
    </source>
</evidence>
<dbReference type="InterPro" id="IPR000421">
    <property type="entry name" value="FA58C"/>
</dbReference>
<evidence type="ECO:0000256" key="1">
    <source>
        <dbReference type="SAM" id="Phobius"/>
    </source>
</evidence>
<comment type="caution">
    <text evidence="3">The sequence shown here is derived from an EMBL/GenBank/DDBJ whole genome shotgun (WGS) entry which is preliminary data.</text>
</comment>
<feature type="transmembrane region" description="Helical" evidence="1">
    <location>
        <begin position="16"/>
        <end position="33"/>
    </location>
</feature>
<gene>
    <name evidence="3" type="ORF">KDA_67900</name>
</gene>
<accession>A0A402BIZ4</accession>
<dbReference type="Pfam" id="PF22633">
    <property type="entry name" value="F5_F8_type_C_2"/>
    <property type="match status" value="1"/>
</dbReference>
<evidence type="ECO:0000259" key="2">
    <source>
        <dbReference type="PROSITE" id="PS50022"/>
    </source>
</evidence>
<dbReference type="Proteomes" id="UP000287171">
    <property type="component" value="Unassembled WGS sequence"/>
</dbReference>
<keyword evidence="4" id="KW-1185">Reference proteome</keyword>
<dbReference type="RefSeq" id="WP_126631287.1">
    <property type="nucleotide sequence ID" value="NZ_BIFT01000002.1"/>
</dbReference>
<dbReference type="EMBL" id="BIFT01000002">
    <property type="protein sequence ID" value="GCE31306.1"/>
    <property type="molecule type" value="Genomic_DNA"/>
</dbReference>
<reference evidence="4" key="1">
    <citation type="submission" date="2018-12" db="EMBL/GenBank/DDBJ databases">
        <title>Tengunoibacter tsumagoiensis gen. nov., sp. nov., Dictyobacter kobayashii sp. nov., D. alpinus sp. nov., and D. joshuensis sp. nov. and description of Dictyobacteraceae fam. nov. within the order Ktedonobacterales isolated from Tengu-no-mugimeshi.</title>
        <authorList>
            <person name="Wang C.M."/>
            <person name="Zheng Y."/>
            <person name="Sakai Y."/>
            <person name="Toyoda A."/>
            <person name="Minakuchi Y."/>
            <person name="Abe K."/>
            <person name="Yokota A."/>
            <person name="Yabe S."/>
        </authorList>
    </citation>
    <scope>NUCLEOTIDE SEQUENCE [LARGE SCALE GENOMIC DNA]</scope>
    <source>
        <strain evidence="4">Uno16</strain>
    </source>
</reference>
<organism evidence="3 4">
    <name type="scientific">Dictyobacter alpinus</name>
    <dbReference type="NCBI Taxonomy" id="2014873"/>
    <lineage>
        <taxon>Bacteria</taxon>
        <taxon>Bacillati</taxon>
        <taxon>Chloroflexota</taxon>
        <taxon>Ktedonobacteria</taxon>
        <taxon>Ktedonobacterales</taxon>
        <taxon>Dictyobacteraceae</taxon>
        <taxon>Dictyobacter</taxon>
    </lineage>
</organism>